<feature type="region of interest" description="Disordered" evidence="1">
    <location>
        <begin position="36"/>
        <end position="94"/>
    </location>
</feature>
<protein>
    <submittedName>
        <fullName evidence="2">Uncharacterized protein</fullName>
    </submittedName>
</protein>
<reference evidence="2 3" key="1">
    <citation type="submission" date="2017-07" db="EMBL/GenBank/DDBJ databases">
        <title>Amycolatopsis antarcticus sp. nov., isolated from the surface of an Antarcticus brown macroalga.</title>
        <authorList>
            <person name="Wang J."/>
            <person name="Leiva S."/>
            <person name="Huang J."/>
            <person name="Huang Y."/>
        </authorList>
    </citation>
    <scope>NUCLEOTIDE SEQUENCE [LARGE SCALE GENOMIC DNA]</scope>
    <source>
        <strain evidence="2 3">AU-G6</strain>
    </source>
</reference>
<dbReference type="AlphaFoldDB" id="A0A263D1S1"/>
<name>A0A263D1S1_9PSEU</name>
<proteinExistence type="predicted"/>
<keyword evidence="3" id="KW-1185">Reference proteome</keyword>
<dbReference type="EMBL" id="NKYE01000008">
    <property type="protein sequence ID" value="OZM72390.1"/>
    <property type="molecule type" value="Genomic_DNA"/>
</dbReference>
<feature type="compositionally biased region" description="Basic and acidic residues" evidence="1">
    <location>
        <begin position="46"/>
        <end position="65"/>
    </location>
</feature>
<dbReference type="RefSeq" id="WP_094863490.1">
    <property type="nucleotide sequence ID" value="NZ_NKYE01000008.1"/>
</dbReference>
<accession>A0A263D1S1</accession>
<dbReference type="Proteomes" id="UP000242444">
    <property type="component" value="Unassembled WGS sequence"/>
</dbReference>
<evidence type="ECO:0000313" key="2">
    <source>
        <dbReference type="EMBL" id="OZM72390.1"/>
    </source>
</evidence>
<dbReference type="InParanoid" id="A0A263D1S1"/>
<evidence type="ECO:0000313" key="3">
    <source>
        <dbReference type="Proteomes" id="UP000242444"/>
    </source>
</evidence>
<comment type="caution">
    <text evidence="2">The sequence shown here is derived from an EMBL/GenBank/DDBJ whole genome shotgun (WGS) entry which is preliminary data.</text>
</comment>
<organism evidence="2 3">
    <name type="scientific">Amycolatopsis antarctica</name>
    <dbReference type="NCBI Taxonomy" id="1854586"/>
    <lineage>
        <taxon>Bacteria</taxon>
        <taxon>Bacillati</taxon>
        <taxon>Actinomycetota</taxon>
        <taxon>Actinomycetes</taxon>
        <taxon>Pseudonocardiales</taxon>
        <taxon>Pseudonocardiaceae</taxon>
        <taxon>Amycolatopsis</taxon>
    </lineage>
</organism>
<gene>
    <name evidence="2" type="ORF">CFN78_15505</name>
</gene>
<sequence length="94" mass="10174">MITDLAGRATVAALAEGMALLGDAGGPEVAAALADRGRGPLPEEVTPAHDRDEARREVPTREAAEIPRPVRRPRRRPVADEEENYTPRTWAVPN</sequence>
<evidence type="ECO:0000256" key="1">
    <source>
        <dbReference type="SAM" id="MobiDB-lite"/>
    </source>
</evidence>